<reference evidence="8 9" key="1">
    <citation type="submission" date="2018-03" db="EMBL/GenBank/DDBJ databases">
        <title>Genomic Encyclopedia of Archaeal and Bacterial Type Strains, Phase II (KMG-II): from individual species to whole genera.</title>
        <authorList>
            <person name="Goeker M."/>
        </authorList>
    </citation>
    <scope>NUCLEOTIDE SEQUENCE [LARGE SCALE GENOMIC DNA]</scope>
    <source>
        <strain evidence="8 9">DSM 44946</strain>
    </source>
</reference>
<dbReference type="InterPro" id="IPR018076">
    <property type="entry name" value="T2SS_GspF_dom"/>
</dbReference>
<dbReference type="AlphaFoldDB" id="A0A2T0LCU0"/>
<comment type="caution">
    <text evidence="8">The sequence shown here is derived from an EMBL/GenBank/DDBJ whole genome shotgun (WGS) entry which is preliminary data.</text>
</comment>
<evidence type="ECO:0000256" key="4">
    <source>
        <dbReference type="ARBA" id="ARBA00022989"/>
    </source>
</evidence>
<feature type="domain" description="Type II secretion system protein GspF" evidence="7">
    <location>
        <begin position="144"/>
        <end position="268"/>
    </location>
</feature>
<evidence type="ECO:0000256" key="6">
    <source>
        <dbReference type="SAM" id="Phobius"/>
    </source>
</evidence>
<evidence type="ECO:0000256" key="2">
    <source>
        <dbReference type="ARBA" id="ARBA00022475"/>
    </source>
</evidence>
<evidence type="ECO:0000256" key="1">
    <source>
        <dbReference type="ARBA" id="ARBA00004651"/>
    </source>
</evidence>
<dbReference type="PANTHER" id="PTHR35007">
    <property type="entry name" value="INTEGRAL MEMBRANE PROTEIN-RELATED"/>
    <property type="match status" value="1"/>
</dbReference>
<dbReference type="EMBL" id="PVNE01000019">
    <property type="protein sequence ID" value="PRX39854.1"/>
    <property type="molecule type" value="Genomic_DNA"/>
</dbReference>
<proteinExistence type="predicted"/>
<protein>
    <submittedName>
        <fullName evidence="8">Tight adherence protein B</fullName>
    </submittedName>
</protein>
<dbReference type="Gene3D" id="1.20.81.30">
    <property type="entry name" value="Type II secretion system (T2SS), domain F"/>
    <property type="match status" value="1"/>
</dbReference>
<keyword evidence="9" id="KW-1185">Reference proteome</keyword>
<evidence type="ECO:0000313" key="8">
    <source>
        <dbReference type="EMBL" id="PRX39854.1"/>
    </source>
</evidence>
<dbReference type="InterPro" id="IPR042094">
    <property type="entry name" value="T2SS_GspF_sf"/>
</dbReference>
<evidence type="ECO:0000256" key="3">
    <source>
        <dbReference type="ARBA" id="ARBA00022692"/>
    </source>
</evidence>
<dbReference type="Pfam" id="PF00482">
    <property type="entry name" value="T2SSF"/>
    <property type="match status" value="1"/>
</dbReference>
<evidence type="ECO:0000313" key="9">
    <source>
        <dbReference type="Proteomes" id="UP000237797"/>
    </source>
</evidence>
<evidence type="ECO:0000256" key="5">
    <source>
        <dbReference type="ARBA" id="ARBA00023136"/>
    </source>
</evidence>
<gene>
    <name evidence="8" type="ORF">CLV97_11912</name>
</gene>
<accession>A0A2T0LCU0</accession>
<feature type="transmembrane region" description="Helical" evidence="6">
    <location>
        <begin position="106"/>
        <end position="125"/>
    </location>
</feature>
<keyword evidence="4 6" id="KW-1133">Transmembrane helix</keyword>
<feature type="transmembrane region" description="Helical" evidence="6">
    <location>
        <begin position="278"/>
        <end position="302"/>
    </location>
</feature>
<sequence length="310" mass="34408">MMWLEGIVAAGAAFCGIMAAYNLWIVRTERRAVNERVSKWTEKQVKELSWSDALVERLDQTEWAQKLKPQLERASISLKPTEYGALLLLAFGVVIAGLHYMLSLSWLLSIGLSTFIVPMGSRLFLRSRRHGYARKLDEQLPEVCRLLSSAARAGLSVPQGLDLAAREMPAPAKDELGIVVREVQLGRNVELALKDLLKRVPTKDLQVFVNAIIIQKRSGGDLASAMSEMARTMEERKIIQKTIQASISQAKASAYALPLVSILIVLMLGKLFGGFQQLFTSLPGILLLTIFVTMQIIGLLIIRKIANIRV</sequence>
<dbReference type="PANTHER" id="PTHR35007:SF1">
    <property type="entry name" value="PILUS ASSEMBLY PROTEIN"/>
    <property type="match status" value="1"/>
</dbReference>
<feature type="transmembrane region" description="Helical" evidence="6">
    <location>
        <begin position="254"/>
        <end position="272"/>
    </location>
</feature>
<keyword evidence="2" id="KW-1003">Cell membrane</keyword>
<evidence type="ECO:0000259" key="7">
    <source>
        <dbReference type="Pfam" id="PF00482"/>
    </source>
</evidence>
<comment type="subcellular location">
    <subcellularLocation>
        <location evidence="1">Cell membrane</location>
        <topology evidence="1">Multi-pass membrane protein</topology>
    </subcellularLocation>
</comment>
<keyword evidence="5 6" id="KW-0472">Membrane</keyword>
<name>A0A2T0LCU0_9BACL</name>
<feature type="transmembrane region" description="Helical" evidence="6">
    <location>
        <begin position="83"/>
        <end position="100"/>
    </location>
</feature>
<keyword evidence="3 6" id="KW-0812">Transmembrane</keyword>
<dbReference type="GO" id="GO:0005886">
    <property type="term" value="C:plasma membrane"/>
    <property type="evidence" value="ECO:0007669"/>
    <property type="project" value="UniProtKB-SubCell"/>
</dbReference>
<dbReference type="Proteomes" id="UP000237797">
    <property type="component" value="Unassembled WGS sequence"/>
</dbReference>
<feature type="transmembrane region" description="Helical" evidence="6">
    <location>
        <begin position="6"/>
        <end position="26"/>
    </location>
</feature>
<organism evidence="8 9">
    <name type="scientific">Planifilum fimeticola</name>
    <dbReference type="NCBI Taxonomy" id="201975"/>
    <lineage>
        <taxon>Bacteria</taxon>
        <taxon>Bacillati</taxon>
        <taxon>Bacillota</taxon>
        <taxon>Bacilli</taxon>
        <taxon>Bacillales</taxon>
        <taxon>Thermoactinomycetaceae</taxon>
        <taxon>Planifilum</taxon>
    </lineage>
</organism>